<dbReference type="Pfam" id="PF00271">
    <property type="entry name" value="Helicase_C"/>
    <property type="match status" value="1"/>
</dbReference>
<dbReference type="GO" id="GO:0003677">
    <property type="term" value="F:DNA binding"/>
    <property type="evidence" value="ECO:0007669"/>
    <property type="project" value="InterPro"/>
</dbReference>
<sequence>MVRIRYFKGLILSDFSAPGLTWNDELKCYIGPAMKYRDVLYYFKRSNVEVNDEVLELLPFPIITEKIRLRRYQEEALGAWLRTKRGIIVIPTGGGKTVIALKAIALIKQSTLIVVPTIDLLQQWYEKVKDLLGVEAGRIGGGYDELKGITVITYDSAYTQIEKIGNKFAFVIFDEVHHLPSEGYSMIAQGSAAPYRLGLTATPERSDGRDQLYPSLVGPIVYRVAISDLAGKYLSDFTIKRIYVRLTEDEEKLYKHYRGILRNFLVNHNLELKSLEDFNRLVRLAIRDKEAREALLAWHEALKIAVNSKAKIEKLKELLKELKGEKIIIFTRNTSMAYEISKLFLIPAITYKTPKQERIEILEKFRSGKYSVIVTSSVLDEGIDVPDASIAIVLGGYGTPRQFIQRLGRILRKKENKSARLIEIISKGTSDYNLSRRRTQNATL</sequence>
<keyword evidence="3 7" id="KW-0347">Helicase</keyword>
<protein>
    <submittedName>
        <fullName evidence="7">DEAD/DEAH box helicase family protein</fullName>
    </submittedName>
</protein>
<evidence type="ECO:0000313" key="7">
    <source>
        <dbReference type="EMBL" id="WWQ60272.1"/>
    </source>
</evidence>
<dbReference type="InterPro" id="IPR027417">
    <property type="entry name" value="P-loop_NTPase"/>
</dbReference>
<dbReference type="InterPro" id="IPR006935">
    <property type="entry name" value="Helicase/UvrB_N"/>
</dbReference>
<evidence type="ECO:0000256" key="3">
    <source>
        <dbReference type="ARBA" id="ARBA00022806"/>
    </source>
</evidence>
<feature type="domain" description="Helicase ATP-binding" evidence="5">
    <location>
        <begin position="77"/>
        <end position="221"/>
    </location>
</feature>
<dbReference type="GO" id="GO:0016787">
    <property type="term" value="F:hydrolase activity"/>
    <property type="evidence" value="ECO:0007669"/>
    <property type="project" value="UniProtKB-KW"/>
</dbReference>
<dbReference type="AlphaFoldDB" id="A0AAX4L068"/>
<dbReference type="SMART" id="SM00487">
    <property type="entry name" value="DEXDc"/>
    <property type="match status" value="1"/>
</dbReference>
<name>A0AAX4L068_9CREN</name>
<dbReference type="CDD" id="cd17926">
    <property type="entry name" value="DEXHc_RE"/>
    <property type="match status" value="1"/>
</dbReference>
<dbReference type="Pfam" id="PF18458">
    <property type="entry name" value="XPB_DRD"/>
    <property type="match status" value="1"/>
</dbReference>
<dbReference type="GO" id="GO:0005524">
    <property type="term" value="F:ATP binding"/>
    <property type="evidence" value="ECO:0007669"/>
    <property type="project" value="UniProtKB-KW"/>
</dbReference>
<evidence type="ECO:0000256" key="1">
    <source>
        <dbReference type="ARBA" id="ARBA00022741"/>
    </source>
</evidence>
<dbReference type="InterPro" id="IPR014001">
    <property type="entry name" value="Helicase_ATP-bd"/>
</dbReference>
<dbReference type="PROSITE" id="PS51192">
    <property type="entry name" value="HELICASE_ATP_BIND_1"/>
    <property type="match status" value="1"/>
</dbReference>
<dbReference type="InterPro" id="IPR001650">
    <property type="entry name" value="Helicase_C-like"/>
</dbReference>
<keyword evidence="8" id="KW-1185">Reference proteome</keyword>
<evidence type="ECO:0000259" key="6">
    <source>
        <dbReference type="PROSITE" id="PS51194"/>
    </source>
</evidence>
<accession>A0AAX4L068</accession>
<dbReference type="SMART" id="SM00490">
    <property type="entry name" value="HELICc"/>
    <property type="match status" value="1"/>
</dbReference>
<evidence type="ECO:0000256" key="2">
    <source>
        <dbReference type="ARBA" id="ARBA00022801"/>
    </source>
</evidence>
<reference evidence="7 8" key="1">
    <citation type="submission" date="2024-02" db="EMBL/GenBank/DDBJ databases">
        <title>STSV induces naive adaptation in Sulfolobus.</title>
        <authorList>
            <person name="Xiang X."/>
            <person name="Song M."/>
        </authorList>
    </citation>
    <scope>NUCLEOTIDE SEQUENCE [LARGE SCALE GENOMIC DNA]</scope>
    <source>
        <strain evidence="7 8">RT2</strain>
    </source>
</reference>
<organism evidence="7 8">
    <name type="scientific">Sulfolobus tengchongensis</name>
    <dbReference type="NCBI Taxonomy" id="207809"/>
    <lineage>
        <taxon>Archaea</taxon>
        <taxon>Thermoproteota</taxon>
        <taxon>Thermoprotei</taxon>
        <taxon>Sulfolobales</taxon>
        <taxon>Sulfolobaceae</taxon>
        <taxon>Sulfolobus</taxon>
    </lineage>
</organism>
<dbReference type="GO" id="GO:0004386">
    <property type="term" value="F:helicase activity"/>
    <property type="evidence" value="ECO:0007669"/>
    <property type="project" value="UniProtKB-KW"/>
</dbReference>
<dbReference type="InterPro" id="IPR050615">
    <property type="entry name" value="ATP-dep_DNA_Helicase"/>
</dbReference>
<dbReference type="PANTHER" id="PTHR11274">
    <property type="entry name" value="RAD25/XP-B DNA REPAIR HELICASE"/>
    <property type="match status" value="1"/>
</dbReference>
<dbReference type="Gene3D" id="3.40.1170.30">
    <property type="match status" value="1"/>
</dbReference>
<dbReference type="Gene3D" id="3.40.50.300">
    <property type="entry name" value="P-loop containing nucleotide triphosphate hydrolases"/>
    <property type="match status" value="2"/>
</dbReference>
<evidence type="ECO:0000259" key="5">
    <source>
        <dbReference type="PROSITE" id="PS51192"/>
    </source>
</evidence>
<dbReference type="EMBL" id="CP146016">
    <property type="protein sequence ID" value="WWQ60272.1"/>
    <property type="molecule type" value="Genomic_DNA"/>
</dbReference>
<feature type="domain" description="Helicase C-terminal" evidence="6">
    <location>
        <begin position="314"/>
        <end position="444"/>
    </location>
</feature>
<gene>
    <name evidence="7" type="ORF">V6M85_12630</name>
</gene>
<proteinExistence type="predicted"/>
<dbReference type="PROSITE" id="PS51194">
    <property type="entry name" value="HELICASE_CTER"/>
    <property type="match status" value="1"/>
</dbReference>
<dbReference type="Proteomes" id="UP001432202">
    <property type="component" value="Chromosome"/>
</dbReference>
<evidence type="ECO:0000256" key="4">
    <source>
        <dbReference type="ARBA" id="ARBA00022840"/>
    </source>
</evidence>
<keyword evidence="2" id="KW-0378">Hydrolase</keyword>
<dbReference type="SUPFAM" id="SSF52540">
    <property type="entry name" value="P-loop containing nucleoside triphosphate hydrolases"/>
    <property type="match status" value="1"/>
</dbReference>
<dbReference type="InterPro" id="IPR040699">
    <property type="entry name" value="XPB_DRD"/>
</dbReference>
<dbReference type="GO" id="GO:0140097">
    <property type="term" value="F:catalytic activity, acting on DNA"/>
    <property type="evidence" value="ECO:0007669"/>
    <property type="project" value="UniProtKB-ARBA"/>
</dbReference>
<dbReference type="GeneID" id="89337629"/>
<keyword evidence="1" id="KW-0547">Nucleotide-binding</keyword>
<dbReference type="Pfam" id="PF04851">
    <property type="entry name" value="ResIII"/>
    <property type="match status" value="1"/>
</dbReference>
<dbReference type="PANTHER" id="PTHR11274:SF0">
    <property type="entry name" value="GENERAL TRANSCRIPTION AND DNA REPAIR FACTOR IIH HELICASE SUBUNIT XPB"/>
    <property type="match status" value="1"/>
</dbReference>
<keyword evidence="4" id="KW-0067">ATP-binding</keyword>
<dbReference type="RefSeq" id="WP_338600773.1">
    <property type="nucleotide sequence ID" value="NZ_CP146016.1"/>
</dbReference>
<evidence type="ECO:0000313" key="8">
    <source>
        <dbReference type="Proteomes" id="UP001432202"/>
    </source>
</evidence>